<evidence type="ECO:0000313" key="4">
    <source>
        <dbReference type="EMBL" id="MDD1791728.1"/>
    </source>
</evidence>
<dbReference type="PANTHER" id="PTHR30469:SF33">
    <property type="entry name" value="SLR1207 PROTEIN"/>
    <property type="match status" value="1"/>
</dbReference>
<name>A0ABT5QUP6_9GAMM</name>
<dbReference type="Pfam" id="PF25973">
    <property type="entry name" value="BSH_CzcB"/>
    <property type="match status" value="1"/>
</dbReference>
<evidence type="ECO:0000259" key="3">
    <source>
        <dbReference type="Pfam" id="PF25973"/>
    </source>
</evidence>
<accession>A0ABT5QUP6</accession>
<protein>
    <submittedName>
        <fullName evidence="4">Efflux RND transporter periplasmic adaptor subunit</fullName>
    </submittedName>
</protein>
<keyword evidence="5" id="KW-1185">Reference proteome</keyword>
<proteinExistence type="inferred from homology"/>
<keyword evidence="2" id="KW-0812">Transmembrane</keyword>
<evidence type="ECO:0000313" key="5">
    <source>
        <dbReference type="Proteomes" id="UP001149400"/>
    </source>
</evidence>
<evidence type="ECO:0000256" key="1">
    <source>
        <dbReference type="ARBA" id="ARBA00009477"/>
    </source>
</evidence>
<sequence length="378" mass="42329">MKAPLMKSKQSGKQPMRGYFKTTFAILILFSAVATGYFLYQTPPLDVSGVQVKRNDMAYIIRVTGEVINDRTVSLTALVNGRVEEVYVARGDRVKKDDTLASMDNRASIARLKRAQAVVQQETVRVKEQLQRYNRLSELSNRKLVSVEALDQAQYELETAKAAVAIAKADAQMSALEQDWQKLDAPFDAVIIDKSTESGQWVEAGTELFQLVAIEGWEIEANLDAVDSGRIHLGQLVNLASDAFPNQRWQTQIHWIGPAIERTSERYLNTFPARMGLGSEAPQLLLGQQLDIEIVIEERGNVLSLPYSALREREPGLFEIALIEQGTIRLQTVESGLETDTHVEILSGVQDGQWVALFDSEYLENGRTARFIDKNDQN</sequence>
<feature type="transmembrane region" description="Helical" evidence="2">
    <location>
        <begin position="20"/>
        <end position="40"/>
    </location>
</feature>
<dbReference type="EMBL" id="JAJUBC010000001">
    <property type="protein sequence ID" value="MDD1791728.1"/>
    <property type="molecule type" value="Genomic_DNA"/>
</dbReference>
<organism evidence="4 5">
    <name type="scientific">Enterovibrio gelatinilyticus</name>
    <dbReference type="NCBI Taxonomy" id="2899819"/>
    <lineage>
        <taxon>Bacteria</taxon>
        <taxon>Pseudomonadati</taxon>
        <taxon>Pseudomonadota</taxon>
        <taxon>Gammaproteobacteria</taxon>
        <taxon>Vibrionales</taxon>
        <taxon>Vibrionaceae</taxon>
        <taxon>Enterovibrio</taxon>
    </lineage>
</organism>
<dbReference type="Gene3D" id="2.40.30.170">
    <property type="match status" value="1"/>
</dbReference>
<comment type="caution">
    <text evidence="4">The sequence shown here is derived from an EMBL/GenBank/DDBJ whole genome shotgun (WGS) entry which is preliminary data.</text>
</comment>
<dbReference type="RefSeq" id="WP_274162676.1">
    <property type="nucleotide sequence ID" value="NZ_JAJUBC010000001.1"/>
</dbReference>
<dbReference type="NCBIfam" id="TIGR01730">
    <property type="entry name" value="RND_mfp"/>
    <property type="match status" value="1"/>
</dbReference>
<reference evidence="4" key="1">
    <citation type="submission" date="2021-12" db="EMBL/GenBank/DDBJ databases">
        <title>Enterovibrio ZSDZ35 sp. nov. and Enterovibrio ZSDZ42 sp. nov., isolated from coastal seawater in Qingdao.</title>
        <authorList>
            <person name="Zhang P."/>
        </authorList>
    </citation>
    <scope>NUCLEOTIDE SEQUENCE</scope>
    <source>
        <strain evidence="4">ZSDZ42</strain>
    </source>
</reference>
<dbReference type="InterPro" id="IPR006143">
    <property type="entry name" value="RND_pump_MFP"/>
</dbReference>
<dbReference type="InterPro" id="IPR058647">
    <property type="entry name" value="BSH_CzcB-like"/>
</dbReference>
<dbReference type="Gene3D" id="2.40.420.20">
    <property type="match status" value="1"/>
</dbReference>
<gene>
    <name evidence="4" type="ORF">LRP50_01115</name>
</gene>
<evidence type="ECO:0000256" key="2">
    <source>
        <dbReference type="SAM" id="Phobius"/>
    </source>
</evidence>
<dbReference type="PANTHER" id="PTHR30469">
    <property type="entry name" value="MULTIDRUG RESISTANCE PROTEIN MDTA"/>
    <property type="match status" value="1"/>
</dbReference>
<feature type="domain" description="CzcB-like barrel-sandwich hybrid" evidence="3">
    <location>
        <begin position="71"/>
        <end position="211"/>
    </location>
</feature>
<comment type="similarity">
    <text evidence="1">Belongs to the membrane fusion protein (MFP) (TC 8.A.1) family.</text>
</comment>
<dbReference type="Gene3D" id="1.10.287.470">
    <property type="entry name" value="Helix hairpin bin"/>
    <property type="match status" value="1"/>
</dbReference>
<dbReference type="Gene3D" id="2.40.50.100">
    <property type="match status" value="1"/>
</dbReference>
<keyword evidence="2" id="KW-0472">Membrane</keyword>
<dbReference type="SUPFAM" id="SSF111369">
    <property type="entry name" value="HlyD-like secretion proteins"/>
    <property type="match status" value="1"/>
</dbReference>
<keyword evidence="2" id="KW-1133">Transmembrane helix</keyword>
<dbReference type="Proteomes" id="UP001149400">
    <property type="component" value="Unassembled WGS sequence"/>
</dbReference>